<feature type="transmembrane region" description="Helical" evidence="1">
    <location>
        <begin position="7"/>
        <end position="29"/>
    </location>
</feature>
<reference evidence="3" key="1">
    <citation type="submission" date="2017-01" db="EMBL/GenBank/DDBJ databases">
        <authorList>
            <person name="Varghese N."/>
            <person name="Submissions S."/>
        </authorList>
    </citation>
    <scope>NUCLEOTIDE SEQUENCE [LARGE SCALE GENOMIC DNA]</scope>
    <source>
        <strain evidence="3">DSM 18714</strain>
    </source>
</reference>
<organism evidence="2 3">
    <name type="scientific">Phaeovulum vinaykumarii</name>
    <dbReference type="NCBI Taxonomy" id="407234"/>
    <lineage>
        <taxon>Bacteria</taxon>
        <taxon>Pseudomonadati</taxon>
        <taxon>Pseudomonadota</taxon>
        <taxon>Alphaproteobacteria</taxon>
        <taxon>Rhodobacterales</taxon>
        <taxon>Paracoccaceae</taxon>
        <taxon>Phaeovulum</taxon>
    </lineage>
</organism>
<protein>
    <submittedName>
        <fullName evidence="2">Uncharacterized protein</fullName>
    </submittedName>
</protein>
<accession>A0A1N7MEI9</accession>
<gene>
    <name evidence="2" type="ORF">SAMN05421795_10713</name>
</gene>
<sequence length="56" mass="5834">MKHALPLPHFLVLVVAVILAAALTLWAAFRAGISLMAVGLLALAGAGVVRLMTRVE</sequence>
<keyword evidence="1" id="KW-0812">Transmembrane</keyword>
<feature type="transmembrane region" description="Helical" evidence="1">
    <location>
        <begin position="35"/>
        <end position="53"/>
    </location>
</feature>
<keyword evidence="3" id="KW-1185">Reference proteome</keyword>
<evidence type="ECO:0000313" key="3">
    <source>
        <dbReference type="Proteomes" id="UP000186098"/>
    </source>
</evidence>
<dbReference type="Proteomes" id="UP000186098">
    <property type="component" value="Unassembled WGS sequence"/>
</dbReference>
<proteinExistence type="predicted"/>
<name>A0A1N7MEI9_9RHOB</name>
<keyword evidence="1" id="KW-1133">Transmembrane helix</keyword>
<evidence type="ECO:0000313" key="2">
    <source>
        <dbReference type="EMBL" id="SIS84411.1"/>
    </source>
</evidence>
<dbReference type="STRING" id="407234.SAMN05421795_10713"/>
<dbReference type="EMBL" id="FTOM01000007">
    <property type="protein sequence ID" value="SIS84411.1"/>
    <property type="molecule type" value="Genomic_DNA"/>
</dbReference>
<dbReference type="AlphaFoldDB" id="A0A1N7MEI9"/>
<evidence type="ECO:0000256" key="1">
    <source>
        <dbReference type="SAM" id="Phobius"/>
    </source>
</evidence>
<keyword evidence="1" id="KW-0472">Membrane</keyword>
<dbReference type="RefSeq" id="WP_179747549.1">
    <property type="nucleotide sequence ID" value="NZ_FTOM01000007.1"/>
</dbReference>